<dbReference type="NCBIfam" id="TIGR01525">
    <property type="entry name" value="ATPase-IB_hvy"/>
    <property type="match status" value="1"/>
</dbReference>
<evidence type="ECO:0000256" key="1">
    <source>
        <dbReference type="ARBA" id="ARBA00004370"/>
    </source>
</evidence>
<gene>
    <name evidence="11" type="ORF">CKO31_24845</name>
</gene>
<accession>A0ABS1CPP2</accession>
<sequence length="736" mass="80635">MVWALGVVVAAYVGVRLFEVTENIAVNQKLRKLTKRVSRKQRKPRVLGGLAAPAHDETDRHKHYVIVSGVSMGTAIGRYLYPPLTIVTLILLAYVAIPYIRQAETSLVKNKKVDGYVLYAIADMMMVWLGALVSAAIGIGLLHVSRFVLSSAKDRSKELVVDAFARRPRQVWILSEGAEVQVPLDSVRKDDIVLVNTGEVIPVDGVITEGFASVDQQALTGESRPAEKFVGELVFASTILISGRILVQVEQSGQETTVGKISDIINNAIDFRSSSELKGEQWANGYTLPLMVVSAAVWPFLGPAASVGVLYAHIANTIRVVAPLSTLNYLNIALREGILIKDGRVLEDIKNLDTVVFDKTGTLTQEIPEVGRILLSDVEFSRDELLFYAAAAEYRSAHPIAKAILKRAEERNLLLPEIEESSYKIGYGVSVTVNGKSVLLGSRRFMEMNGLRVATEIEQVMETAYAEGHTAILIAVDEKVRGALELYTLARPEVTNVLCQLENIGVTHKVIISGDHERPTRALANTLGMDEYHYDVLPGDKANIVAKLQREGRKVVFIGDGVNDVLAMKKAEVSISLSGSTAIATDVARIVLLDGTLSHLPYLFRLSAGLHRNLQRSLVINVIPSTVALYGALFQNFGILTSVLVSQSPLVLGAANAYIPFKEKREEIQEACVEIEHPDDAEKFMGGHATAKRAWLPASIHALRSWATYPGTLYRRYVNRREARGQSIDRTGADAD</sequence>
<feature type="transmembrane region" description="Helical" evidence="9">
    <location>
        <begin position="79"/>
        <end position="97"/>
    </location>
</feature>
<dbReference type="InterPro" id="IPR044492">
    <property type="entry name" value="P_typ_ATPase_HD_dom"/>
</dbReference>
<comment type="caution">
    <text evidence="11">The sequence shown here is derived from an EMBL/GenBank/DDBJ whole genome shotgun (WGS) entry which is preliminary data.</text>
</comment>
<feature type="domain" description="P-type ATPase A" evidence="10">
    <location>
        <begin position="167"/>
        <end position="263"/>
    </location>
</feature>
<dbReference type="Gene3D" id="3.40.1110.10">
    <property type="entry name" value="Calcium-transporting ATPase, cytoplasmic domain N"/>
    <property type="match status" value="1"/>
</dbReference>
<dbReference type="PROSITE" id="PS00154">
    <property type="entry name" value="ATPASE_E1_E2"/>
    <property type="match status" value="1"/>
</dbReference>
<dbReference type="SUPFAM" id="SSF56784">
    <property type="entry name" value="HAD-like"/>
    <property type="match status" value="1"/>
</dbReference>
<feature type="transmembrane region" description="Helical" evidence="9">
    <location>
        <begin position="117"/>
        <end position="144"/>
    </location>
</feature>
<dbReference type="Proteomes" id="UP000748752">
    <property type="component" value="Unassembled WGS sequence"/>
</dbReference>
<dbReference type="Pfam" id="PF00702">
    <property type="entry name" value="Hydrolase"/>
    <property type="match status" value="1"/>
</dbReference>
<proteinExistence type="inferred from homology"/>
<evidence type="ECO:0000256" key="9">
    <source>
        <dbReference type="RuleBase" id="RU362081"/>
    </source>
</evidence>
<comment type="subcellular location">
    <subcellularLocation>
        <location evidence="9">Cell membrane</location>
    </subcellularLocation>
    <subcellularLocation>
        <location evidence="1">Membrane</location>
    </subcellularLocation>
</comment>
<evidence type="ECO:0000259" key="10">
    <source>
        <dbReference type="Pfam" id="PF00122"/>
    </source>
</evidence>
<dbReference type="InterPro" id="IPR051014">
    <property type="entry name" value="Cation_Transport_ATPase_IB"/>
</dbReference>
<evidence type="ECO:0000313" key="11">
    <source>
        <dbReference type="EMBL" id="MBK1633901.1"/>
    </source>
</evidence>
<keyword evidence="4" id="KW-1278">Translocase</keyword>
<evidence type="ECO:0000256" key="3">
    <source>
        <dbReference type="ARBA" id="ARBA00022692"/>
    </source>
</evidence>
<dbReference type="Gene3D" id="2.70.150.10">
    <property type="entry name" value="Calcium-transporting ATPase, cytoplasmic transduction domain A"/>
    <property type="match status" value="1"/>
</dbReference>
<dbReference type="InterPro" id="IPR008250">
    <property type="entry name" value="ATPase_P-typ_transduc_dom_A_sf"/>
</dbReference>
<dbReference type="PANTHER" id="PTHR48085:SF5">
    <property type="entry name" value="CADMIUM_ZINC-TRANSPORTING ATPASE HMA4-RELATED"/>
    <property type="match status" value="1"/>
</dbReference>
<reference evidence="11 12" key="1">
    <citation type="journal article" date="2020" name="Microorganisms">
        <title>Osmotic Adaptation and Compatible Solute Biosynthesis of Phototrophic Bacteria as Revealed from Genome Analyses.</title>
        <authorList>
            <person name="Imhoff J.F."/>
            <person name="Rahn T."/>
            <person name="Kunzel S."/>
            <person name="Keller A."/>
            <person name="Neulinger S.C."/>
        </authorList>
    </citation>
    <scope>NUCLEOTIDE SEQUENCE [LARGE SCALE GENOMIC DNA]</scope>
    <source>
        <strain evidence="11 12">DSM 6210</strain>
    </source>
</reference>
<keyword evidence="12" id="KW-1185">Reference proteome</keyword>
<dbReference type="NCBIfam" id="TIGR01494">
    <property type="entry name" value="ATPase_P-type"/>
    <property type="match status" value="1"/>
</dbReference>
<protein>
    <recommendedName>
        <fullName evidence="7">P-type Zn(2+) transporter</fullName>
        <ecNumber evidence="7">7.2.2.12</ecNumber>
    </recommendedName>
</protein>
<keyword evidence="9" id="KW-1003">Cell membrane</keyword>
<evidence type="ECO:0000256" key="2">
    <source>
        <dbReference type="ARBA" id="ARBA00006024"/>
    </source>
</evidence>
<evidence type="ECO:0000256" key="4">
    <source>
        <dbReference type="ARBA" id="ARBA00022967"/>
    </source>
</evidence>
<keyword evidence="9" id="KW-0067">ATP-binding</keyword>
<dbReference type="InterPro" id="IPR018303">
    <property type="entry name" value="ATPase_P-typ_P_site"/>
</dbReference>
<dbReference type="InterPro" id="IPR001757">
    <property type="entry name" value="P_typ_ATPase"/>
</dbReference>
<keyword evidence="9" id="KW-0547">Nucleotide-binding</keyword>
<name>A0ABS1CPP2_9GAMM</name>
<evidence type="ECO:0000256" key="5">
    <source>
        <dbReference type="ARBA" id="ARBA00022989"/>
    </source>
</evidence>
<keyword evidence="6 9" id="KW-0472">Membrane</keyword>
<dbReference type="InterPro" id="IPR059000">
    <property type="entry name" value="ATPase_P-type_domA"/>
</dbReference>
<dbReference type="PANTHER" id="PTHR48085">
    <property type="entry name" value="CADMIUM/ZINC-TRANSPORTING ATPASE HMA2-RELATED"/>
    <property type="match status" value="1"/>
</dbReference>
<dbReference type="RefSeq" id="WP_200243461.1">
    <property type="nucleotide sequence ID" value="NZ_NRRV01000139.1"/>
</dbReference>
<dbReference type="SUPFAM" id="SSF81653">
    <property type="entry name" value="Calcium ATPase, transduction domain A"/>
    <property type="match status" value="1"/>
</dbReference>
<evidence type="ECO:0000256" key="7">
    <source>
        <dbReference type="ARBA" id="ARBA00039097"/>
    </source>
</evidence>
<dbReference type="PRINTS" id="PR00119">
    <property type="entry name" value="CATATPASE"/>
</dbReference>
<dbReference type="SFLD" id="SFLDF00027">
    <property type="entry name" value="p-type_atpase"/>
    <property type="match status" value="1"/>
</dbReference>
<dbReference type="Pfam" id="PF00122">
    <property type="entry name" value="E1-E2_ATPase"/>
    <property type="match status" value="1"/>
</dbReference>
<dbReference type="InterPro" id="IPR023214">
    <property type="entry name" value="HAD_sf"/>
</dbReference>
<dbReference type="InterPro" id="IPR036412">
    <property type="entry name" value="HAD-like_sf"/>
</dbReference>
<dbReference type="SFLD" id="SFLDS00003">
    <property type="entry name" value="Haloacid_Dehalogenase"/>
    <property type="match status" value="1"/>
</dbReference>
<dbReference type="SFLD" id="SFLDG00002">
    <property type="entry name" value="C1.7:_P-type_atpase_like"/>
    <property type="match status" value="1"/>
</dbReference>
<evidence type="ECO:0000256" key="6">
    <source>
        <dbReference type="ARBA" id="ARBA00023136"/>
    </source>
</evidence>
<dbReference type="PROSITE" id="PS01229">
    <property type="entry name" value="COF_2"/>
    <property type="match status" value="1"/>
</dbReference>
<dbReference type="EMBL" id="NRRV01000139">
    <property type="protein sequence ID" value="MBK1633901.1"/>
    <property type="molecule type" value="Genomic_DNA"/>
</dbReference>
<dbReference type="InterPro" id="IPR027256">
    <property type="entry name" value="P-typ_ATPase_IB"/>
</dbReference>
<keyword evidence="9" id="KW-0479">Metal-binding</keyword>
<comment type="caution">
    <text evidence="9">Lacks conserved residue(s) required for the propagation of feature annotation.</text>
</comment>
<organism evidence="11 12">
    <name type="scientific">Thiohalocapsa halophila</name>
    <dbReference type="NCBI Taxonomy" id="69359"/>
    <lineage>
        <taxon>Bacteria</taxon>
        <taxon>Pseudomonadati</taxon>
        <taxon>Pseudomonadota</taxon>
        <taxon>Gammaproteobacteria</taxon>
        <taxon>Chromatiales</taxon>
        <taxon>Chromatiaceae</taxon>
        <taxon>Thiohalocapsa</taxon>
    </lineage>
</organism>
<dbReference type="InterPro" id="IPR023299">
    <property type="entry name" value="ATPase_P-typ_cyto_dom_N"/>
</dbReference>
<comment type="similarity">
    <text evidence="2 9">Belongs to the cation transport ATPase (P-type) (TC 3.A.3) family. Type IB subfamily.</text>
</comment>
<dbReference type="Gene3D" id="3.40.50.1000">
    <property type="entry name" value="HAD superfamily/HAD-like"/>
    <property type="match status" value="1"/>
</dbReference>
<keyword evidence="3 9" id="KW-0812">Transmembrane</keyword>
<comment type="catalytic activity">
    <reaction evidence="8">
        <text>Zn(2+)(in) + ATP + H2O = Zn(2+)(out) + ADP + phosphate + H(+)</text>
        <dbReference type="Rhea" id="RHEA:20621"/>
        <dbReference type="ChEBI" id="CHEBI:15377"/>
        <dbReference type="ChEBI" id="CHEBI:15378"/>
        <dbReference type="ChEBI" id="CHEBI:29105"/>
        <dbReference type="ChEBI" id="CHEBI:30616"/>
        <dbReference type="ChEBI" id="CHEBI:43474"/>
        <dbReference type="ChEBI" id="CHEBI:456216"/>
        <dbReference type="EC" id="7.2.2.12"/>
    </reaction>
</comment>
<keyword evidence="5 9" id="KW-1133">Transmembrane helix</keyword>
<evidence type="ECO:0000313" key="12">
    <source>
        <dbReference type="Proteomes" id="UP000748752"/>
    </source>
</evidence>
<dbReference type="EC" id="7.2.2.12" evidence="7"/>
<evidence type="ECO:0000256" key="8">
    <source>
        <dbReference type="ARBA" id="ARBA00047308"/>
    </source>
</evidence>